<dbReference type="Pfam" id="PF14681">
    <property type="entry name" value="UPRTase"/>
    <property type="match status" value="1"/>
</dbReference>
<dbReference type="EMBL" id="CAXAMN010001509">
    <property type="protein sequence ID" value="CAK8994798.1"/>
    <property type="molecule type" value="Genomic_DNA"/>
</dbReference>
<dbReference type="SUPFAM" id="SSF52540">
    <property type="entry name" value="P-loop containing nucleoside triphosphate hydrolases"/>
    <property type="match status" value="1"/>
</dbReference>
<feature type="domain" description="Phosphoribulokinase/uridine kinase" evidence="1">
    <location>
        <begin position="1"/>
        <end position="66"/>
    </location>
</feature>
<gene>
    <name evidence="3" type="ORF">CCMP2556_LOCUS3796</name>
</gene>
<organism evidence="3 4">
    <name type="scientific">Durusdinium trenchii</name>
    <dbReference type="NCBI Taxonomy" id="1381693"/>
    <lineage>
        <taxon>Eukaryota</taxon>
        <taxon>Sar</taxon>
        <taxon>Alveolata</taxon>
        <taxon>Dinophyceae</taxon>
        <taxon>Suessiales</taxon>
        <taxon>Symbiodiniaceae</taxon>
        <taxon>Durusdinium</taxon>
    </lineage>
</organism>
<evidence type="ECO:0000259" key="1">
    <source>
        <dbReference type="Pfam" id="PF00485"/>
    </source>
</evidence>
<keyword evidence="4" id="KW-1185">Reference proteome</keyword>
<dbReference type="PANTHER" id="PTHR10285">
    <property type="entry name" value="URIDINE KINASE"/>
    <property type="match status" value="1"/>
</dbReference>
<dbReference type="SUPFAM" id="SSF53271">
    <property type="entry name" value="PRTase-like"/>
    <property type="match status" value="1"/>
</dbReference>
<dbReference type="InterPro" id="IPR006083">
    <property type="entry name" value="PRK/URK"/>
</dbReference>
<feature type="domain" description="Phosphoribosyltransferase" evidence="2">
    <location>
        <begin position="96"/>
        <end position="195"/>
    </location>
</feature>
<comment type="caution">
    <text evidence="3">The sequence shown here is derived from an EMBL/GenBank/DDBJ whole genome shotgun (WGS) entry which is preliminary data.</text>
</comment>
<accession>A0ABP0HX62</accession>
<proteinExistence type="predicted"/>
<dbReference type="Gene3D" id="3.40.50.300">
    <property type="entry name" value="P-loop containing nucleotide triphosphate hydrolases"/>
    <property type="match status" value="1"/>
</dbReference>
<dbReference type="Gene3D" id="3.40.50.2020">
    <property type="match status" value="1"/>
</dbReference>
<dbReference type="InterPro" id="IPR029057">
    <property type="entry name" value="PRTase-like"/>
</dbReference>
<reference evidence="3 4" key="1">
    <citation type="submission" date="2024-02" db="EMBL/GenBank/DDBJ databases">
        <authorList>
            <person name="Chen Y."/>
            <person name="Shah S."/>
            <person name="Dougan E. K."/>
            <person name="Thang M."/>
            <person name="Chan C."/>
        </authorList>
    </citation>
    <scope>NUCLEOTIDE SEQUENCE [LARGE SCALE GENOMIC DNA]</scope>
</reference>
<dbReference type="InterPro" id="IPR027417">
    <property type="entry name" value="P-loop_NTPase"/>
</dbReference>
<protein>
    <submittedName>
        <fullName evidence="3">Uncharacterized protein</fullName>
    </submittedName>
</protein>
<dbReference type="Proteomes" id="UP001642484">
    <property type="component" value="Unassembled WGS sequence"/>
</dbReference>
<dbReference type="InterPro" id="IPR000836">
    <property type="entry name" value="PRTase_dom"/>
</dbReference>
<evidence type="ECO:0000259" key="2">
    <source>
        <dbReference type="Pfam" id="PF14681"/>
    </source>
</evidence>
<evidence type="ECO:0000313" key="3">
    <source>
        <dbReference type="EMBL" id="CAK8994798.1"/>
    </source>
</evidence>
<evidence type="ECO:0000313" key="4">
    <source>
        <dbReference type="Proteomes" id="UP001642484"/>
    </source>
</evidence>
<sequence length="267" mass="30720">MKIFVDTDDDVRLARRIRRDTVERGRDVEAVIKQYTRFVKPSFEKYILPSRNNADIVIPWRENNAVATDLITQHIRTKLGMHELLRIFTNLYIMPATMQTRGMHTKIRSRDTCRQEFVFYADRLIRLVVEAALGHLPFLETEVLTPVGEPYQGVEFSRRICGVSIIRSGEAMENALRTCCIGVKIGKILIDQVGKERPKEFKTGDRDLCFPLLLQTRRFCRSIGYPRLAIWTRKNPSVKSQVCEGQEGSESIENPSGPTGRISICFR</sequence>
<name>A0ABP0HX62_9DINO</name>
<dbReference type="PRINTS" id="PR00988">
    <property type="entry name" value="URIDINKINASE"/>
</dbReference>
<dbReference type="Pfam" id="PF00485">
    <property type="entry name" value="PRK"/>
    <property type="match status" value="1"/>
</dbReference>